<dbReference type="GO" id="GO:0004566">
    <property type="term" value="F:beta-glucuronidase activity"/>
    <property type="evidence" value="ECO:0007669"/>
    <property type="project" value="TreeGrafter"/>
</dbReference>
<dbReference type="InterPro" id="IPR005199">
    <property type="entry name" value="Glyco_hydro_79"/>
</dbReference>
<dbReference type="FunFam" id="3.20.20.80:FF:000023">
    <property type="entry name" value="heparanase-like protein 3"/>
    <property type="match status" value="1"/>
</dbReference>
<comment type="similarity">
    <text evidence="2">Belongs to the glycosyl hydrolase 79 family.</text>
</comment>
<dbReference type="GO" id="GO:0009505">
    <property type="term" value="C:plant-type cell wall"/>
    <property type="evidence" value="ECO:0007669"/>
    <property type="project" value="TreeGrafter"/>
</dbReference>
<evidence type="ECO:0000256" key="3">
    <source>
        <dbReference type="ARBA" id="ARBA00022525"/>
    </source>
</evidence>
<dbReference type="PANTHER" id="PTHR14363">
    <property type="entry name" value="HEPARANASE-RELATED"/>
    <property type="match status" value="1"/>
</dbReference>
<gene>
    <name evidence="12" type="ORF">CEY00_Acc31481</name>
</gene>
<dbReference type="Proteomes" id="UP000241394">
    <property type="component" value="Chromosome LG27"/>
</dbReference>
<dbReference type="GO" id="GO:0005576">
    <property type="term" value="C:extracellular region"/>
    <property type="evidence" value="ECO:0007669"/>
    <property type="project" value="UniProtKB-SubCell"/>
</dbReference>
<accession>A0A2R6PBL8</accession>
<evidence type="ECO:0000256" key="10">
    <source>
        <dbReference type="ARBA" id="ARBA00055929"/>
    </source>
</evidence>
<dbReference type="Gramene" id="PSR88414">
    <property type="protein sequence ID" value="PSR88414"/>
    <property type="gene ID" value="CEY00_Acc31481"/>
</dbReference>
<dbReference type="EMBL" id="NKQK01000027">
    <property type="protein sequence ID" value="PSR88414.1"/>
    <property type="molecule type" value="Genomic_DNA"/>
</dbReference>
<dbReference type="Gene3D" id="3.20.20.80">
    <property type="entry name" value="Glycosidases"/>
    <property type="match status" value="1"/>
</dbReference>
<dbReference type="InParanoid" id="A0A2R6PBL8"/>
<sequence>MGFRIVLFCVLVPCLLLLPLSSSEEVRVRVEGVTSIAQTDDNFICATLDWWPTNKCDYNQCPWGKAGIPNLDLKNQILSNAIKEFDPLRIRIGGSLQDQVVYKVGDWVKKCPHFKKREGGLFGFSHGCLPMNRWDELNNLFNQTGAVVTFGLNALYGRSKSKEDDSLWVGDWDPQNARDLMNYTVSRGYKIDSYELGNELCGSGVSARLDAVQYGKDLIALKELVKELYPNSTTQPKVLGPAGFYDEKWFSDFLQATGPGVVDGLTHHIYNLGAGVDSTLINKVQDPYFLDQIAQTYKDISNTIRSFGPWTGAWIGEAGGAYNSGGKDVSHTFVNGFWYLDQLGMTSTFNHKVFCRQALIGGNYALLNTSTFVPNPDYYGALLWHRLMGKIVLRTTHDSSPYLRVYSHCSKTKSGISLLLINMSNSTTFTVSVVDDLNFYPEERKSVDAYNQQQREEYHLTPKDGNIQSDVLLLNGTPLVLTESRNIPAMNPELVDASKPITIAPDSIVFATLKGFNAPACA</sequence>
<dbReference type="SUPFAM" id="SSF51445">
    <property type="entry name" value="(Trans)glycosidases"/>
    <property type="match status" value="1"/>
</dbReference>
<protein>
    <submittedName>
        <fullName evidence="12">Heparanase-like protein</fullName>
    </submittedName>
</protein>
<reference evidence="12 13" key="1">
    <citation type="submission" date="2017-07" db="EMBL/GenBank/DDBJ databases">
        <title>An improved, manually edited Actinidia chinensis var. chinensis (kiwifruit) genome highlights the challenges associated with draft genomes and gene prediction in plants.</title>
        <authorList>
            <person name="Pilkington S."/>
            <person name="Crowhurst R."/>
            <person name="Hilario E."/>
            <person name="Nardozza S."/>
            <person name="Fraser L."/>
            <person name="Peng Y."/>
            <person name="Gunaseelan K."/>
            <person name="Simpson R."/>
            <person name="Tahir J."/>
            <person name="Deroles S."/>
            <person name="Templeton K."/>
            <person name="Luo Z."/>
            <person name="Davy M."/>
            <person name="Cheng C."/>
            <person name="Mcneilage M."/>
            <person name="Scaglione D."/>
            <person name="Liu Y."/>
            <person name="Zhang Q."/>
            <person name="Datson P."/>
            <person name="De Silva N."/>
            <person name="Gardiner S."/>
            <person name="Bassett H."/>
            <person name="Chagne D."/>
            <person name="Mccallum J."/>
            <person name="Dzierzon H."/>
            <person name="Deng C."/>
            <person name="Wang Y.-Y."/>
            <person name="Barron N."/>
            <person name="Manako K."/>
            <person name="Bowen J."/>
            <person name="Foster T."/>
            <person name="Erridge Z."/>
            <person name="Tiffin H."/>
            <person name="Waite C."/>
            <person name="Davies K."/>
            <person name="Grierson E."/>
            <person name="Laing W."/>
            <person name="Kirk R."/>
            <person name="Chen X."/>
            <person name="Wood M."/>
            <person name="Montefiori M."/>
            <person name="Brummell D."/>
            <person name="Schwinn K."/>
            <person name="Catanach A."/>
            <person name="Fullerton C."/>
            <person name="Li D."/>
            <person name="Meiyalaghan S."/>
            <person name="Nieuwenhuizen N."/>
            <person name="Read N."/>
            <person name="Prakash R."/>
            <person name="Hunter D."/>
            <person name="Zhang H."/>
            <person name="Mckenzie M."/>
            <person name="Knabel M."/>
            <person name="Harris A."/>
            <person name="Allan A."/>
            <person name="Chen A."/>
            <person name="Janssen B."/>
            <person name="Plunkett B."/>
            <person name="Dwamena C."/>
            <person name="Voogd C."/>
            <person name="Leif D."/>
            <person name="Lafferty D."/>
            <person name="Souleyre E."/>
            <person name="Varkonyi-Gasic E."/>
            <person name="Gambi F."/>
            <person name="Hanley J."/>
            <person name="Yao J.-L."/>
            <person name="Cheung J."/>
            <person name="David K."/>
            <person name="Warren B."/>
            <person name="Marsh K."/>
            <person name="Snowden K."/>
            <person name="Lin-Wang K."/>
            <person name="Brian L."/>
            <person name="Martinez-Sanchez M."/>
            <person name="Wang M."/>
            <person name="Ileperuma N."/>
            <person name="Macnee N."/>
            <person name="Campin R."/>
            <person name="Mcatee P."/>
            <person name="Drummond R."/>
            <person name="Espley R."/>
            <person name="Ireland H."/>
            <person name="Wu R."/>
            <person name="Atkinson R."/>
            <person name="Karunairetnam S."/>
            <person name="Bulley S."/>
            <person name="Chunkath S."/>
            <person name="Hanley Z."/>
            <person name="Storey R."/>
            <person name="Thrimawithana A."/>
            <person name="Thomson S."/>
            <person name="David C."/>
            <person name="Testolin R."/>
        </authorList>
    </citation>
    <scope>NUCLEOTIDE SEQUENCE [LARGE SCALE GENOMIC DNA]</scope>
    <source>
        <strain evidence="13">cv. Red5</strain>
        <tissue evidence="12">Young leaf</tissue>
    </source>
</reference>
<keyword evidence="8" id="KW-0458">Lysosome</keyword>
<dbReference type="GO" id="GO:0005765">
    <property type="term" value="C:lysosomal membrane"/>
    <property type="evidence" value="ECO:0007669"/>
    <property type="project" value="UniProtKB-SubCell"/>
</dbReference>
<keyword evidence="6" id="KW-0472">Membrane</keyword>
<keyword evidence="5" id="KW-0378">Hydrolase</keyword>
<comment type="function">
    <text evidence="10">Endoglycosidase which is a cell surface and extracellular matrix-degrading enzyme. Cleaves heparan sulfate proteoglycans (HSPGs) into heparan sulfate side chains and core proteoglycans.</text>
</comment>
<evidence type="ECO:0000313" key="12">
    <source>
        <dbReference type="EMBL" id="PSR88414.1"/>
    </source>
</evidence>
<evidence type="ECO:0000256" key="4">
    <source>
        <dbReference type="ARBA" id="ARBA00022729"/>
    </source>
</evidence>
<feature type="signal peptide" evidence="11">
    <location>
        <begin position="1"/>
        <end position="23"/>
    </location>
</feature>
<evidence type="ECO:0000313" key="13">
    <source>
        <dbReference type="Proteomes" id="UP000241394"/>
    </source>
</evidence>
<evidence type="ECO:0000256" key="2">
    <source>
        <dbReference type="ARBA" id="ARBA00009800"/>
    </source>
</evidence>
<comment type="subcellular location">
    <subcellularLocation>
        <location evidence="9">Lysosome membrane</location>
        <topology evidence="9">Peripheral membrane protein</topology>
    </subcellularLocation>
    <subcellularLocation>
        <location evidence="1">Secreted</location>
    </subcellularLocation>
</comment>
<evidence type="ECO:0000256" key="5">
    <source>
        <dbReference type="ARBA" id="ARBA00022801"/>
    </source>
</evidence>
<evidence type="ECO:0000256" key="6">
    <source>
        <dbReference type="ARBA" id="ARBA00023136"/>
    </source>
</evidence>
<dbReference type="PANTHER" id="PTHR14363:SF13">
    <property type="entry name" value="OS07G0598400 PROTEIN"/>
    <property type="match status" value="1"/>
</dbReference>
<dbReference type="OrthoDB" id="726732at2759"/>
<dbReference type="AlphaFoldDB" id="A0A2R6PBL8"/>
<keyword evidence="7" id="KW-0325">Glycoprotein</keyword>
<feature type="chain" id="PRO_5015329408" evidence="11">
    <location>
        <begin position="24"/>
        <end position="522"/>
    </location>
</feature>
<dbReference type="STRING" id="1590841.A0A2R6PBL8"/>
<proteinExistence type="inferred from homology"/>
<evidence type="ECO:0000256" key="1">
    <source>
        <dbReference type="ARBA" id="ARBA00004613"/>
    </source>
</evidence>
<dbReference type="Pfam" id="PF03662">
    <property type="entry name" value="Glyco_hydro_79n"/>
    <property type="match status" value="1"/>
</dbReference>
<name>A0A2R6PBL8_ACTCC</name>
<organism evidence="12 13">
    <name type="scientific">Actinidia chinensis var. chinensis</name>
    <name type="common">Chinese soft-hair kiwi</name>
    <dbReference type="NCBI Taxonomy" id="1590841"/>
    <lineage>
        <taxon>Eukaryota</taxon>
        <taxon>Viridiplantae</taxon>
        <taxon>Streptophyta</taxon>
        <taxon>Embryophyta</taxon>
        <taxon>Tracheophyta</taxon>
        <taxon>Spermatophyta</taxon>
        <taxon>Magnoliopsida</taxon>
        <taxon>eudicotyledons</taxon>
        <taxon>Gunneridae</taxon>
        <taxon>Pentapetalae</taxon>
        <taxon>asterids</taxon>
        <taxon>Ericales</taxon>
        <taxon>Actinidiaceae</taxon>
        <taxon>Actinidia</taxon>
    </lineage>
</organism>
<keyword evidence="13" id="KW-1185">Reference proteome</keyword>
<dbReference type="InterPro" id="IPR017853">
    <property type="entry name" value="GH"/>
</dbReference>
<reference evidence="13" key="2">
    <citation type="journal article" date="2018" name="BMC Genomics">
        <title>A manually annotated Actinidia chinensis var. chinensis (kiwifruit) genome highlights the challenges associated with draft genomes and gene prediction in plants.</title>
        <authorList>
            <person name="Pilkington S.M."/>
            <person name="Crowhurst R."/>
            <person name="Hilario E."/>
            <person name="Nardozza S."/>
            <person name="Fraser L."/>
            <person name="Peng Y."/>
            <person name="Gunaseelan K."/>
            <person name="Simpson R."/>
            <person name="Tahir J."/>
            <person name="Deroles S.C."/>
            <person name="Templeton K."/>
            <person name="Luo Z."/>
            <person name="Davy M."/>
            <person name="Cheng C."/>
            <person name="McNeilage M."/>
            <person name="Scaglione D."/>
            <person name="Liu Y."/>
            <person name="Zhang Q."/>
            <person name="Datson P."/>
            <person name="De Silva N."/>
            <person name="Gardiner S.E."/>
            <person name="Bassett H."/>
            <person name="Chagne D."/>
            <person name="McCallum J."/>
            <person name="Dzierzon H."/>
            <person name="Deng C."/>
            <person name="Wang Y.Y."/>
            <person name="Barron L."/>
            <person name="Manako K."/>
            <person name="Bowen J."/>
            <person name="Foster T.M."/>
            <person name="Erridge Z.A."/>
            <person name="Tiffin H."/>
            <person name="Waite C.N."/>
            <person name="Davies K.M."/>
            <person name="Grierson E.P."/>
            <person name="Laing W.A."/>
            <person name="Kirk R."/>
            <person name="Chen X."/>
            <person name="Wood M."/>
            <person name="Montefiori M."/>
            <person name="Brummell D.A."/>
            <person name="Schwinn K.E."/>
            <person name="Catanach A."/>
            <person name="Fullerton C."/>
            <person name="Li D."/>
            <person name="Meiyalaghan S."/>
            <person name="Nieuwenhuizen N."/>
            <person name="Read N."/>
            <person name="Prakash R."/>
            <person name="Hunter D."/>
            <person name="Zhang H."/>
            <person name="McKenzie M."/>
            <person name="Knabel M."/>
            <person name="Harris A."/>
            <person name="Allan A.C."/>
            <person name="Gleave A."/>
            <person name="Chen A."/>
            <person name="Janssen B.J."/>
            <person name="Plunkett B."/>
            <person name="Ampomah-Dwamena C."/>
            <person name="Voogd C."/>
            <person name="Leif D."/>
            <person name="Lafferty D."/>
            <person name="Souleyre E.J.F."/>
            <person name="Varkonyi-Gasic E."/>
            <person name="Gambi F."/>
            <person name="Hanley J."/>
            <person name="Yao J.L."/>
            <person name="Cheung J."/>
            <person name="David K.M."/>
            <person name="Warren B."/>
            <person name="Marsh K."/>
            <person name="Snowden K.C."/>
            <person name="Lin-Wang K."/>
            <person name="Brian L."/>
            <person name="Martinez-Sanchez M."/>
            <person name="Wang M."/>
            <person name="Ileperuma N."/>
            <person name="Macnee N."/>
            <person name="Campin R."/>
            <person name="McAtee P."/>
            <person name="Drummond R.S.M."/>
            <person name="Espley R.V."/>
            <person name="Ireland H.S."/>
            <person name="Wu R."/>
            <person name="Atkinson R.G."/>
            <person name="Karunairetnam S."/>
            <person name="Bulley S."/>
            <person name="Chunkath S."/>
            <person name="Hanley Z."/>
            <person name="Storey R."/>
            <person name="Thrimawithana A.H."/>
            <person name="Thomson S."/>
            <person name="David C."/>
            <person name="Testolin R."/>
            <person name="Huang H."/>
            <person name="Hellens R.P."/>
            <person name="Schaffer R.J."/>
        </authorList>
    </citation>
    <scope>NUCLEOTIDE SEQUENCE [LARGE SCALE GENOMIC DNA]</scope>
    <source>
        <strain evidence="13">cv. Red5</strain>
    </source>
</reference>
<evidence type="ECO:0000256" key="9">
    <source>
        <dbReference type="ARBA" id="ARBA00023765"/>
    </source>
</evidence>
<dbReference type="OMA" id="PDYWISL"/>
<evidence type="ECO:0000256" key="7">
    <source>
        <dbReference type="ARBA" id="ARBA00023180"/>
    </source>
</evidence>
<keyword evidence="4 11" id="KW-0732">Signal</keyword>
<keyword evidence="3" id="KW-0964">Secreted</keyword>
<evidence type="ECO:0000256" key="11">
    <source>
        <dbReference type="SAM" id="SignalP"/>
    </source>
</evidence>
<evidence type="ECO:0000256" key="8">
    <source>
        <dbReference type="ARBA" id="ARBA00023228"/>
    </source>
</evidence>
<comment type="caution">
    <text evidence="12">The sequence shown here is derived from an EMBL/GenBank/DDBJ whole genome shotgun (WGS) entry which is preliminary data.</text>
</comment>